<comment type="caution">
    <text evidence="2">The sequence shown here is derived from an EMBL/GenBank/DDBJ whole genome shotgun (WGS) entry which is preliminary data.</text>
</comment>
<evidence type="ECO:0000313" key="2">
    <source>
        <dbReference type="EMBL" id="MCC2615804.1"/>
    </source>
</evidence>
<dbReference type="EMBL" id="JAJEWP010000001">
    <property type="protein sequence ID" value="MCC2615804.1"/>
    <property type="molecule type" value="Genomic_DNA"/>
</dbReference>
<accession>A0ABS8G7Y3</accession>
<keyword evidence="1" id="KW-0812">Transmembrane</keyword>
<feature type="transmembrane region" description="Helical" evidence="1">
    <location>
        <begin position="12"/>
        <end position="33"/>
    </location>
</feature>
<gene>
    <name evidence="2" type="ORF">LJ739_06095</name>
</gene>
<proteinExistence type="predicted"/>
<protein>
    <submittedName>
        <fullName evidence="2">Uncharacterized protein</fullName>
    </submittedName>
</protein>
<evidence type="ECO:0000256" key="1">
    <source>
        <dbReference type="SAM" id="Phobius"/>
    </source>
</evidence>
<dbReference type="RefSeq" id="WP_229158065.1">
    <property type="nucleotide sequence ID" value="NZ_JAJEWP010000001.1"/>
</dbReference>
<keyword evidence="1" id="KW-0472">Membrane</keyword>
<sequence length="181" mass="20210">MSNAAWFKRPDMLVGISALVVSFVAVVVSLYSASIDRDYARASVWPQLMVARSYAPQVGKSQLDYLVINNGTGPAIVKYVQVGYDDTYYPTWRALFDSMGLDDVGFVQSQISRMVIPADKQITVLSFTNPKTIEQLSGFDNGLDFTLCYCSIYEECWQVNRQAKQRSVDACIEPSGVLFTQ</sequence>
<reference evidence="2 3" key="1">
    <citation type="submission" date="2021-10" db="EMBL/GenBank/DDBJ databases">
        <title>Draft genome of Aestuariibacter halophilus JC2043.</title>
        <authorList>
            <person name="Emsley S.A."/>
            <person name="Pfannmuller K.M."/>
            <person name="Ushijima B."/>
            <person name="Saw J.H."/>
            <person name="Videau P."/>
        </authorList>
    </citation>
    <scope>NUCLEOTIDE SEQUENCE [LARGE SCALE GENOMIC DNA]</scope>
    <source>
        <strain evidence="2 3">JC2043</strain>
    </source>
</reference>
<organism evidence="2 3">
    <name type="scientific">Fluctibacter halophilus</name>
    <dbReference type="NCBI Taxonomy" id="226011"/>
    <lineage>
        <taxon>Bacteria</taxon>
        <taxon>Pseudomonadati</taxon>
        <taxon>Pseudomonadota</taxon>
        <taxon>Gammaproteobacteria</taxon>
        <taxon>Alteromonadales</taxon>
        <taxon>Alteromonadaceae</taxon>
        <taxon>Fluctibacter</taxon>
    </lineage>
</organism>
<keyword evidence="3" id="KW-1185">Reference proteome</keyword>
<dbReference type="Proteomes" id="UP001520878">
    <property type="component" value="Unassembled WGS sequence"/>
</dbReference>
<name>A0ABS8G7Y3_9ALTE</name>
<evidence type="ECO:0000313" key="3">
    <source>
        <dbReference type="Proteomes" id="UP001520878"/>
    </source>
</evidence>
<keyword evidence="1" id="KW-1133">Transmembrane helix</keyword>